<comment type="caution">
    <text evidence="1">The sequence shown here is derived from an EMBL/GenBank/DDBJ whole genome shotgun (WGS) entry which is preliminary data.</text>
</comment>
<accession>A0AAP0EYT2</accession>
<keyword evidence="2" id="KW-1185">Reference proteome</keyword>
<name>A0AAP0EYT2_9MAGN</name>
<sequence length="63" mass="7478">MYLVDIAVGREFDRDEGERIRVESRDSLPLIEEGEEEEGATCEQMKRAVWRLSWPQRRRDIGI</sequence>
<protein>
    <submittedName>
        <fullName evidence="1">Uncharacterized protein</fullName>
    </submittedName>
</protein>
<reference evidence="1 2" key="1">
    <citation type="submission" date="2024-01" db="EMBL/GenBank/DDBJ databases">
        <title>Genome assemblies of Stephania.</title>
        <authorList>
            <person name="Yang L."/>
        </authorList>
    </citation>
    <scope>NUCLEOTIDE SEQUENCE [LARGE SCALE GENOMIC DNA]</scope>
    <source>
        <strain evidence="1">JXDWG</strain>
        <tissue evidence="1">Leaf</tissue>
    </source>
</reference>
<evidence type="ECO:0000313" key="1">
    <source>
        <dbReference type="EMBL" id="KAK9100672.1"/>
    </source>
</evidence>
<organism evidence="1 2">
    <name type="scientific">Stephania cephalantha</name>
    <dbReference type="NCBI Taxonomy" id="152367"/>
    <lineage>
        <taxon>Eukaryota</taxon>
        <taxon>Viridiplantae</taxon>
        <taxon>Streptophyta</taxon>
        <taxon>Embryophyta</taxon>
        <taxon>Tracheophyta</taxon>
        <taxon>Spermatophyta</taxon>
        <taxon>Magnoliopsida</taxon>
        <taxon>Ranunculales</taxon>
        <taxon>Menispermaceae</taxon>
        <taxon>Menispermoideae</taxon>
        <taxon>Cissampelideae</taxon>
        <taxon>Stephania</taxon>
    </lineage>
</organism>
<dbReference type="AlphaFoldDB" id="A0AAP0EYT2"/>
<dbReference type="EMBL" id="JBBNAG010000010">
    <property type="protein sequence ID" value="KAK9100672.1"/>
    <property type="molecule type" value="Genomic_DNA"/>
</dbReference>
<dbReference type="Proteomes" id="UP001419268">
    <property type="component" value="Unassembled WGS sequence"/>
</dbReference>
<proteinExistence type="predicted"/>
<gene>
    <name evidence="1" type="ORF">Scep_024102</name>
</gene>
<evidence type="ECO:0000313" key="2">
    <source>
        <dbReference type="Proteomes" id="UP001419268"/>
    </source>
</evidence>